<proteinExistence type="predicted"/>
<evidence type="ECO:0000313" key="2">
    <source>
        <dbReference type="EMBL" id="AFZ15171.1"/>
    </source>
</evidence>
<protein>
    <recommendedName>
        <fullName evidence="4">Peptidase M, neutral zinc metallopeptidase site</fullName>
    </recommendedName>
</protein>
<accession>K9W4Q5</accession>
<dbReference type="KEGG" id="cep:Cri9333_4388"/>
<evidence type="ECO:0000313" key="3">
    <source>
        <dbReference type="Proteomes" id="UP000010472"/>
    </source>
</evidence>
<dbReference type="InterPro" id="IPR011990">
    <property type="entry name" value="TPR-like_helical_dom_sf"/>
</dbReference>
<feature type="coiled-coil region" evidence="1">
    <location>
        <begin position="61"/>
        <end position="88"/>
    </location>
</feature>
<dbReference type="RefSeq" id="WP_015205264.1">
    <property type="nucleotide sequence ID" value="NC_019753.1"/>
</dbReference>
<dbReference type="OrthoDB" id="442451at2"/>
<gene>
    <name evidence="2" type="ORF">Cri9333_4388</name>
</gene>
<dbReference type="AlphaFoldDB" id="K9W4Q5"/>
<organism evidence="2 3">
    <name type="scientific">Crinalium epipsammum PCC 9333</name>
    <dbReference type="NCBI Taxonomy" id="1173022"/>
    <lineage>
        <taxon>Bacteria</taxon>
        <taxon>Bacillati</taxon>
        <taxon>Cyanobacteriota</taxon>
        <taxon>Cyanophyceae</taxon>
        <taxon>Gomontiellales</taxon>
        <taxon>Gomontiellaceae</taxon>
        <taxon>Crinalium</taxon>
    </lineage>
</organism>
<reference evidence="2 3" key="1">
    <citation type="submission" date="2012-06" db="EMBL/GenBank/DDBJ databases">
        <title>Finished chromosome of genome of Crinalium epipsammum PCC 9333.</title>
        <authorList>
            <consortium name="US DOE Joint Genome Institute"/>
            <person name="Gugger M."/>
            <person name="Coursin T."/>
            <person name="Rippka R."/>
            <person name="Tandeau De Marsac N."/>
            <person name="Huntemann M."/>
            <person name="Wei C.-L."/>
            <person name="Han J."/>
            <person name="Detter J.C."/>
            <person name="Han C."/>
            <person name="Tapia R."/>
            <person name="Davenport K."/>
            <person name="Daligault H."/>
            <person name="Erkkila T."/>
            <person name="Gu W."/>
            <person name="Munk A.C.C."/>
            <person name="Teshima H."/>
            <person name="Xu Y."/>
            <person name="Chain P."/>
            <person name="Chen A."/>
            <person name="Krypides N."/>
            <person name="Mavromatis K."/>
            <person name="Markowitz V."/>
            <person name="Szeto E."/>
            <person name="Ivanova N."/>
            <person name="Mikhailova N."/>
            <person name="Ovchinnikova G."/>
            <person name="Pagani I."/>
            <person name="Pati A."/>
            <person name="Goodwin L."/>
            <person name="Peters L."/>
            <person name="Pitluck S."/>
            <person name="Woyke T."/>
            <person name="Kerfeld C."/>
        </authorList>
    </citation>
    <scope>NUCLEOTIDE SEQUENCE [LARGE SCALE GENOMIC DNA]</scope>
    <source>
        <strain evidence="2 3">PCC 9333</strain>
    </source>
</reference>
<dbReference type="SUPFAM" id="SSF48452">
    <property type="entry name" value="TPR-like"/>
    <property type="match status" value="1"/>
</dbReference>
<dbReference type="STRING" id="1173022.Cri9333_4388"/>
<dbReference type="Proteomes" id="UP000010472">
    <property type="component" value="Chromosome"/>
</dbReference>
<dbReference type="Gene3D" id="1.25.40.10">
    <property type="entry name" value="Tetratricopeptide repeat domain"/>
    <property type="match status" value="1"/>
</dbReference>
<sequence>MTDIFKQAEKSQKDAKEARRLAEKKQFREAVKIAEEILSSWSNSPNFWEKILRHLALGDLLDSLRSSLQQWRRKITEADNLAAQAEKVLKKDTGNPLESELLATALKLYQQCNLIIHDDNFSKKLGDCQHELNKRIKFQKLIVPADEAAEKRFFKLALKIYFDAQKIYNTADVEAAIAHCSSQIVAEETYEKTLNKAEKTSKEGKLRVAISLLEPALTKFPRSDGIELLEKIQKTLEGKEKFRAGLLAEKEGNFFVALNNYREAKNLFYDVTECQIRLAILEIKTQNWETAVSLLKDIEHEQAKYLRGFALAQQGYLEEADREWQSLSDLQVKEQRDIIAILAERDRLLQVQEIEQFVDANNLDAASTSSIAFIQKNGNESLVKANLELHIKPRIQAEEWQNYDWKKIAIAAEQNWRKQLDITSLHNWAVATYYRAQIDANTLEDWIVAGSAALANISIDPSLKDLPWISSSEINLTEVTTNLKQLLEKAIDTVKDRDIERYFKLRDIYRLESTALNLMGNHPTCGIRVNNLFLTPSCYQRYQEQLQAENLPGKLWGSLYTNWGLAVAACLEGDTARAIQIKAKLSPINEAERFAVNFISYHEGCHYLQQQRWRDAVSSLQAAKLQIKTDKDWQNEIDRLCNLQRQAINYLKEHLEFAQFWYDLLDSKSARSYLAEYKAEAIREKLAKEKIKPSQALKDLEQVKKIDPNNPVVNALLEQVEIHKQLEEIEALFKRGEYEQMVNKAKYSRNARVKYIVAEFLVEILVEGVNNSTIREPDLIRQLGRWAYEICPNEPAFQEVYRSLGLRY</sequence>
<dbReference type="HOGENOM" id="CLU_339403_0_0_3"/>
<keyword evidence="3" id="KW-1185">Reference proteome</keyword>
<evidence type="ECO:0000256" key="1">
    <source>
        <dbReference type="SAM" id="Coils"/>
    </source>
</evidence>
<dbReference type="EMBL" id="CP003620">
    <property type="protein sequence ID" value="AFZ15171.1"/>
    <property type="molecule type" value="Genomic_DNA"/>
</dbReference>
<evidence type="ECO:0008006" key="4">
    <source>
        <dbReference type="Google" id="ProtNLM"/>
    </source>
</evidence>
<name>K9W4Q5_9CYAN</name>
<keyword evidence="1" id="KW-0175">Coiled coil</keyword>
<dbReference type="PATRIC" id="fig|1173022.3.peg.4738"/>
<dbReference type="eggNOG" id="COG0457">
    <property type="taxonomic scope" value="Bacteria"/>
</dbReference>